<dbReference type="HOGENOM" id="CLU_122397_0_0_10"/>
<evidence type="ECO:0000256" key="1">
    <source>
        <dbReference type="SAM" id="SignalP"/>
    </source>
</evidence>
<organism evidence="2 3">
    <name type="scientific">Saprospira grandis DSM 2844</name>
    <dbReference type="NCBI Taxonomy" id="694433"/>
    <lineage>
        <taxon>Bacteria</taxon>
        <taxon>Pseudomonadati</taxon>
        <taxon>Bacteroidota</taxon>
        <taxon>Saprospiria</taxon>
        <taxon>Saprospirales</taxon>
        <taxon>Saprospiraceae</taxon>
        <taxon>Saprospira</taxon>
    </lineage>
</organism>
<evidence type="ECO:0008006" key="4">
    <source>
        <dbReference type="Google" id="ProtNLM"/>
    </source>
</evidence>
<protein>
    <recommendedName>
        <fullName evidence="4">EGF-like domain-containing protein</fullName>
    </recommendedName>
</protein>
<gene>
    <name evidence="2" type="ORF">SapgrDRAFT_1343</name>
</gene>
<dbReference type="RefSeq" id="WP_002658456.1">
    <property type="nucleotide sequence ID" value="NZ_JH719942.1"/>
</dbReference>
<accession>J1I2W6</accession>
<feature type="chain" id="PRO_5003743380" description="EGF-like domain-containing protein" evidence="1">
    <location>
        <begin position="23"/>
        <end position="191"/>
    </location>
</feature>
<feature type="signal peptide" evidence="1">
    <location>
        <begin position="1"/>
        <end position="22"/>
    </location>
</feature>
<dbReference type="AlphaFoldDB" id="J1I2W6"/>
<name>J1I2W6_9BACT</name>
<proteinExistence type="predicted"/>
<reference evidence="3" key="1">
    <citation type="journal article" date="2012" name="Stand. Genomic Sci.">
        <title>Permanent draft genome sequence of the gliding predator Saprospira grandis strain Sa g1 (= HR1).</title>
        <authorList>
            <person name="Mavromatis K."/>
            <person name="Chertkov O."/>
            <person name="Lapidus A."/>
            <person name="Nolan M."/>
            <person name="Lucas S."/>
            <person name="Tice H."/>
            <person name="Del Rio T.G."/>
            <person name="Cheng J.F."/>
            <person name="Han C."/>
            <person name="Tapia R."/>
            <person name="Bruce D."/>
            <person name="Goodwin L.A."/>
            <person name="Pitluck S."/>
            <person name="Huntemann M."/>
            <person name="Liolios K."/>
            <person name="Pagani I."/>
            <person name="Ivanova N."/>
            <person name="Mikhailova N."/>
            <person name="Pati A."/>
            <person name="Chen A."/>
            <person name="Palaniappan K."/>
            <person name="Land M."/>
            <person name="Brambilla E.M."/>
            <person name="Rohde M."/>
            <person name="Spring S."/>
            <person name="Goker M."/>
            <person name="Detter J.C."/>
            <person name="Bristow J."/>
            <person name="Eisen J.A."/>
            <person name="Markowitz V."/>
            <person name="Hugenholtz P."/>
            <person name="Kyrpides N.C."/>
            <person name="Klenk H.P."/>
            <person name="Woyke T."/>
        </authorList>
    </citation>
    <scope>NUCLEOTIDE SEQUENCE [LARGE SCALE GENOMIC DNA]</scope>
    <source>
        <strain evidence="3">DSM 2844</strain>
    </source>
</reference>
<evidence type="ECO:0000313" key="3">
    <source>
        <dbReference type="Proteomes" id="UP000005113"/>
    </source>
</evidence>
<dbReference type="EMBL" id="JH719942">
    <property type="protein sequence ID" value="EJF53060.1"/>
    <property type="molecule type" value="Genomic_DNA"/>
</dbReference>
<evidence type="ECO:0000313" key="2">
    <source>
        <dbReference type="EMBL" id="EJF53060.1"/>
    </source>
</evidence>
<sequence length="191" mass="20181">MNVQLKLLAVFTLMTLVFFSCTKDEEPEVTCPTGFVLDSLGDCVAIDPCDTITCGVNAVCDAGSCECVYGYEQDATGDCNTTWATKFATGSNAPATDTVYGDNGAFSQTYNMVITVTDSVNLSTTNLGGFGSSNVIAMEATSSYDLLINDTDVAGRVFNGTGTINSNQITLNYTISYNDSTVDTCETVIVL</sequence>
<dbReference type="Proteomes" id="UP000005113">
    <property type="component" value="Unassembled WGS sequence"/>
</dbReference>
<keyword evidence="1" id="KW-0732">Signal</keyword>
<dbReference type="PROSITE" id="PS51257">
    <property type="entry name" value="PROKAR_LIPOPROTEIN"/>
    <property type="match status" value="1"/>
</dbReference>